<proteinExistence type="predicted"/>
<evidence type="ECO:0000259" key="1">
    <source>
        <dbReference type="SMART" id="SM00471"/>
    </source>
</evidence>
<protein>
    <submittedName>
        <fullName evidence="2">HD domain-containing protein</fullName>
    </submittedName>
</protein>
<organism evidence="2 3">
    <name type="scientific">Amycolatopsis acidicola</name>
    <dbReference type="NCBI Taxonomy" id="2596893"/>
    <lineage>
        <taxon>Bacteria</taxon>
        <taxon>Bacillati</taxon>
        <taxon>Actinomycetota</taxon>
        <taxon>Actinomycetes</taxon>
        <taxon>Pseudonocardiales</taxon>
        <taxon>Pseudonocardiaceae</taxon>
        <taxon>Amycolatopsis</taxon>
    </lineage>
</organism>
<sequence length="185" mass="20813">MSLRTWAWFTAKRLLADELPRRWAHTQGVARRATEIANALPREERQILVAAAWLHDIGYAEDLIDTGLHQLDGARFLRREGIPVRVCALVAHNSGAASIARLLNLSDALAAFTDERTPTRDALWYCDVTTSPDGLPISYEERFTELRSRREPEDPVIRALDLSEGERAAAVSRTEELLATALIRR</sequence>
<dbReference type="EMBL" id="VMNW02000005">
    <property type="protein sequence ID" value="KAA9165575.1"/>
    <property type="molecule type" value="Genomic_DNA"/>
</dbReference>
<dbReference type="Gene3D" id="1.10.3210.10">
    <property type="entry name" value="Hypothetical protein af1432"/>
    <property type="match status" value="1"/>
</dbReference>
<dbReference type="OrthoDB" id="2989229at2"/>
<feature type="domain" description="HD/PDEase" evidence="1">
    <location>
        <begin position="18"/>
        <end position="121"/>
    </location>
</feature>
<keyword evidence="3" id="KW-1185">Reference proteome</keyword>
<evidence type="ECO:0000313" key="2">
    <source>
        <dbReference type="EMBL" id="KAA9165575.1"/>
    </source>
</evidence>
<dbReference type="InterPro" id="IPR006674">
    <property type="entry name" value="HD_domain"/>
</dbReference>
<dbReference type="NCBIfam" id="TIGR00277">
    <property type="entry name" value="HDIG"/>
    <property type="match status" value="1"/>
</dbReference>
<gene>
    <name evidence="2" type="ORF">FPZ12_005780</name>
</gene>
<comment type="caution">
    <text evidence="2">The sequence shown here is derived from an EMBL/GenBank/DDBJ whole genome shotgun (WGS) entry which is preliminary data.</text>
</comment>
<dbReference type="SMART" id="SM00471">
    <property type="entry name" value="HDc"/>
    <property type="match status" value="1"/>
</dbReference>
<dbReference type="SUPFAM" id="SSF109604">
    <property type="entry name" value="HD-domain/PDEase-like"/>
    <property type="match status" value="1"/>
</dbReference>
<dbReference type="RefSeq" id="WP_144748640.1">
    <property type="nucleotide sequence ID" value="NZ_VMNW02000005.1"/>
</dbReference>
<dbReference type="InterPro" id="IPR006675">
    <property type="entry name" value="HDIG_dom"/>
</dbReference>
<dbReference type="Proteomes" id="UP000319769">
    <property type="component" value="Unassembled WGS sequence"/>
</dbReference>
<reference evidence="2" key="1">
    <citation type="submission" date="2019-09" db="EMBL/GenBank/DDBJ databases">
        <authorList>
            <person name="Teo W.F.A."/>
            <person name="Duangmal K."/>
        </authorList>
    </citation>
    <scope>NUCLEOTIDE SEQUENCE [LARGE SCALE GENOMIC DNA]</scope>
    <source>
        <strain evidence="2">K81G1</strain>
    </source>
</reference>
<accession>A0A5N0VHH0</accession>
<dbReference type="InterPro" id="IPR003607">
    <property type="entry name" value="HD/PDEase_dom"/>
</dbReference>
<dbReference type="CDD" id="cd00077">
    <property type="entry name" value="HDc"/>
    <property type="match status" value="1"/>
</dbReference>
<dbReference type="Pfam" id="PF01966">
    <property type="entry name" value="HD"/>
    <property type="match status" value="1"/>
</dbReference>
<evidence type="ECO:0000313" key="3">
    <source>
        <dbReference type="Proteomes" id="UP000319769"/>
    </source>
</evidence>
<name>A0A5N0VHH0_9PSEU</name>
<dbReference type="AlphaFoldDB" id="A0A5N0VHH0"/>